<name>A0A345UHL9_9BACT</name>
<proteinExistence type="predicted"/>
<protein>
    <submittedName>
        <fullName evidence="1">Uncharacterized protein</fullName>
    </submittedName>
</protein>
<evidence type="ECO:0000313" key="2">
    <source>
        <dbReference type="Proteomes" id="UP000254808"/>
    </source>
</evidence>
<dbReference type="AlphaFoldDB" id="A0A345UHL9"/>
<dbReference type="Proteomes" id="UP000254808">
    <property type="component" value="Chromosome"/>
</dbReference>
<dbReference type="KEGG" id="cprv:CYPRO_0687"/>
<evidence type="ECO:0000313" key="1">
    <source>
        <dbReference type="EMBL" id="AXI99970.1"/>
    </source>
</evidence>
<dbReference type="RefSeq" id="WP_114983289.1">
    <property type="nucleotide sequence ID" value="NZ_CP027806.1"/>
</dbReference>
<sequence>MKLTIRVNKAELRKAIRLIRFTLDKYTKGDVFFRLELDIHPEMMTLRAPGASVPVEAHASGFGRYLFPIYLLKQLTKPRPEEPLVFTIADRYLNVEKGPEMIRFGFIEYLSGRASALPELPMNYTDRHVLALRDRYPDDALKNMGVGTQLDKALYKFDDNLCAALEKLKLYGVTYEDLEALAERKIRE</sequence>
<organism evidence="1 2">
    <name type="scientific">Cyclonatronum proteinivorum</name>
    <dbReference type="NCBI Taxonomy" id="1457365"/>
    <lineage>
        <taxon>Bacteria</taxon>
        <taxon>Pseudomonadati</taxon>
        <taxon>Balneolota</taxon>
        <taxon>Balneolia</taxon>
        <taxon>Balneolales</taxon>
        <taxon>Cyclonatronaceae</taxon>
        <taxon>Cyclonatronum</taxon>
    </lineage>
</organism>
<gene>
    <name evidence="1" type="ORF">CYPRO_0687</name>
</gene>
<dbReference type="EMBL" id="CP027806">
    <property type="protein sequence ID" value="AXI99970.1"/>
    <property type="molecule type" value="Genomic_DNA"/>
</dbReference>
<accession>A0A345UHL9</accession>
<reference evidence="1 2" key="1">
    <citation type="submission" date="2018-03" db="EMBL/GenBank/DDBJ databases">
        <title>Phenotypic and genomic properties of Cyclonatronum proteinivorum gen. nov., sp. nov., a haloalkaliphilic bacteroidete from soda lakes possessing Na+-translocating rhodopsin.</title>
        <authorList>
            <person name="Toshchakov S.V."/>
            <person name="Korzhenkov A."/>
            <person name="Samarov N.I."/>
            <person name="Kublanov I.V."/>
            <person name="Muntyan M.S."/>
            <person name="Sorokin D.Y."/>
        </authorList>
    </citation>
    <scope>NUCLEOTIDE SEQUENCE [LARGE SCALE GENOMIC DNA]</scope>
    <source>
        <strain evidence="1 2">Omega</strain>
    </source>
</reference>
<dbReference type="OrthoDB" id="1341754at2"/>
<keyword evidence="2" id="KW-1185">Reference proteome</keyword>